<dbReference type="PANTHER" id="PTHR24111:SF3">
    <property type="entry name" value="LEUCINE-RICH REPEAT-CONTAINING PROTEIN 73"/>
    <property type="match status" value="1"/>
</dbReference>
<comment type="caution">
    <text evidence="3">The sequence shown here is derived from an EMBL/GenBank/DDBJ whole genome shotgun (WGS) entry which is preliminary data.</text>
</comment>
<dbReference type="SUPFAM" id="SSF52047">
    <property type="entry name" value="RNI-like"/>
    <property type="match status" value="1"/>
</dbReference>
<feature type="compositionally biased region" description="Basic and acidic residues" evidence="2">
    <location>
        <begin position="326"/>
        <end position="337"/>
    </location>
</feature>
<dbReference type="EMBL" id="CAJNOO010000057">
    <property type="protein sequence ID" value="CAF0775688.1"/>
    <property type="molecule type" value="Genomic_DNA"/>
</dbReference>
<dbReference type="Proteomes" id="UP000663823">
    <property type="component" value="Unassembled WGS sequence"/>
</dbReference>
<dbReference type="Proteomes" id="UP000663882">
    <property type="component" value="Unassembled WGS sequence"/>
</dbReference>
<evidence type="ECO:0000313" key="4">
    <source>
        <dbReference type="EMBL" id="CAF3491641.1"/>
    </source>
</evidence>
<dbReference type="InterPro" id="IPR032675">
    <property type="entry name" value="LRR_dom_sf"/>
</dbReference>
<evidence type="ECO:0000256" key="1">
    <source>
        <dbReference type="ARBA" id="ARBA00022737"/>
    </source>
</evidence>
<dbReference type="EMBL" id="CAJOAX010000046">
    <property type="protein sequence ID" value="CAF3491641.1"/>
    <property type="molecule type" value="Genomic_DNA"/>
</dbReference>
<dbReference type="InterPro" id="IPR052201">
    <property type="entry name" value="LRR-containing_regulator"/>
</dbReference>
<reference evidence="3" key="1">
    <citation type="submission" date="2021-02" db="EMBL/GenBank/DDBJ databases">
        <authorList>
            <person name="Nowell W R."/>
        </authorList>
    </citation>
    <scope>NUCLEOTIDE SEQUENCE</scope>
</reference>
<evidence type="ECO:0000313" key="5">
    <source>
        <dbReference type="Proteomes" id="UP000663882"/>
    </source>
</evidence>
<dbReference type="OrthoDB" id="120976at2759"/>
<evidence type="ECO:0000313" key="3">
    <source>
        <dbReference type="EMBL" id="CAF0775688.1"/>
    </source>
</evidence>
<dbReference type="Gene3D" id="3.80.10.10">
    <property type="entry name" value="Ribonuclease Inhibitor"/>
    <property type="match status" value="2"/>
</dbReference>
<organism evidence="3 5">
    <name type="scientific">Rotaria sordida</name>
    <dbReference type="NCBI Taxonomy" id="392033"/>
    <lineage>
        <taxon>Eukaryota</taxon>
        <taxon>Metazoa</taxon>
        <taxon>Spiralia</taxon>
        <taxon>Gnathifera</taxon>
        <taxon>Rotifera</taxon>
        <taxon>Eurotatoria</taxon>
        <taxon>Bdelloidea</taxon>
        <taxon>Philodinida</taxon>
        <taxon>Philodinidae</taxon>
        <taxon>Rotaria</taxon>
    </lineage>
</organism>
<feature type="region of interest" description="Disordered" evidence="2">
    <location>
        <begin position="296"/>
        <end position="337"/>
    </location>
</feature>
<dbReference type="PANTHER" id="PTHR24111">
    <property type="entry name" value="LEUCINE-RICH REPEAT-CONTAINING PROTEIN 34"/>
    <property type="match status" value="1"/>
</dbReference>
<proteinExistence type="predicted"/>
<protein>
    <submittedName>
        <fullName evidence="3">Uncharacterized protein</fullName>
    </submittedName>
</protein>
<keyword evidence="1" id="KW-0677">Repeat</keyword>
<name>A0A813R439_9BILA</name>
<evidence type="ECO:0000256" key="2">
    <source>
        <dbReference type="SAM" id="MobiDB-lite"/>
    </source>
</evidence>
<sequence length="366" mass="42199">MQTIFVEENIKHEHIINICKLIDSNTCKSLEFRRCTITDSDFDELMKSLSKNGESMVSLIFNIQMINEKTRFKKFVQMLSNCSNLINLRVHGNDIDDDMFSKLYSILHENCSKLTLLDVGDNKLTNKSIANICSLIIPDENKTGLEELILSANRLITNAGWTELFFSIAFSSRIRRLAFDYNIFDNTILAMLTMLIASSRTLTYLDLECCNLTEFAGQLLLSLFTKYPVKLEEIYLDKNPSILDSTRRLINECLSLKSRQNSISSQQPLSYHLSVNDDSTSTNSTINEKISPIKLKKKKKKSNLNESPKSNIKEETKPFRVNQIKQPEKSIEIKKKEQEQEDIEELLPVEIQPYGTVGRMLYWHRV</sequence>
<accession>A0A813R439</accession>
<dbReference type="AlphaFoldDB" id="A0A813R439"/>
<gene>
    <name evidence="4" type="ORF">OTI717_LOCUS1168</name>
    <name evidence="3" type="ORF">RFH988_LOCUS2612</name>
</gene>